<comment type="similarity">
    <text evidence="2 6">Belongs to the tetraspanin (TM4SF) family.</text>
</comment>
<accession>A0A0L8HB60</accession>
<keyword evidence="4 6" id="KW-1133">Transmembrane helix</keyword>
<name>A0A0L8HB60_OCTBM</name>
<dbReference type="Pfam" id="PF00335">
    <property type="entry name" value="Tetraspanin"/>
    <property type="match status" value="1"/>
</dbReference>
<reference evidence="7" key="1">
    <citation type="submission" date="2015-07" db="EMBL/GenBank/DDBJ databases">
        <title>MeaNS - Measles Nucleotide Surveillance Program.</title>
        <authorList>
            <person name="Tran T."/>
            <person name="Druce J."/>
        </authorList>
    </citation>
    <scope>NUCLEOTIDE SEQUENCE</scope>
    <source>
        <strain evidence="7">UCB-OBI-ISO-001</strain>
        <tissue evidence="7">Gonad</tissue>
    </source>
</reference>
<evidence type="ECO:0000256" key="5">
    <source>
        <dbReference type="ARBA" id="ARBA00023136"/>
    </source>
</evidence>
<protein>
    <recommendedName>
        <fullName evidence="6">Tetraspanin</fullName>
    </recommendedName>
</protein>
<gene>
    <name evidence="7" type="ORF">OCBIM_22018641mg</name>
</gene>
<proteinExistence type="inferred from homology"/>
<dbReference type="PIRSF" id="PIRSF002419">
    <property type="entry name" value="Tetraspanin"/>
    <property type="match status" value="1"/>
</dbReference>
<organism evidence="7">
    <name type="scientific">Octopus bimaculoides</name>
    <name type="common">California two-spotted octopus</name>
    <dbReference type="NCBI Taxonomy" id="37653"/>
    <lineage>
        <taxon>Eukaryota</taxon>
        <taxon>Metazoa</taxon>
        <taxon>Spiralia</taxon>
        <taxon>Lophotrochozoa</taxon>
        <taxon>Mollusca</taxon>
        <taxon>Cephalopoda</taxon>
        <taxon>Coleoidea</taxon>
        <taxon>Octopodiformes</taxon>
        <taxon>Octopoda</taxon>
        <taxon>Incirrata</taxon>
        <taxon>Octopodidae</taxon>
        <taxon>Octopus</taxon>
    </lineage>
</organism>
<sequence>MFCLVIIIIFCFSLLQVLGAAIFGFCLWLRLDFWYDHNIGVNSVLKIYHIAIYIAIAVGGLIIIFGIIGCVGAIASRLVLLVLFQNTISEGNLFRGFIQTDYGNDQGKTRIIDFVQWKLKCCGGQRYTDYLDSSWAHQDQNHIGQVPLSCCADYKSNEASNINNHGCKADGNLSYKKGCGRAIVNLVEKRLLLITGIVVAILGLQLFGFLFIVLLICYLRKPPPQQPDDVVYEMARTQEKAPYPTRGNTYSNL</sequence>
<evidence type="ECO:0000313" key="7">
    <source>
        <dbReference type="EMBL" id="KOF86417.1"/>
    </source>
</evidence>
<dbReference type="GO" id="GO:0005886">
    <property type="term" value="C:plasma membrane"/>
    <property type="evidence" value="ECO:0007669"/>
    <property type="project" value="TreeGrafter"/>
</dbReference>
<evidence type="ECO:0000256" key="1">
    <source>
        <dbReference type="ARBA" id="ARBA00004141"/>
    </source>
</evidence>
<dbReference type="EMBL" id="KQ418649">
    <property type="protein sequence ID" value="KOF86417.1"/>
    <property type="molecule type" value="Genomic_DNA"/>
</dbReference>
<dbReference type="InterPro" id="IPR008952">
    <property type="entry name" value="Tetraspanin_EC2_sf"/>
</dbReference>
<feature type="transmembrane region" description="Helical" evidence="6">
    <location>
        <begin position="191"/>
        <end position="219"/>
    </location>
</feature>
<keyword evidence="3 6" id="KW-0812">Transmembrane</keyword>
<evidence type="ECO:0000256" key="6">
    <source>
        <dbReference type="RuleBase" id="RU361218"/>
    </source>
</evidence>
<feature type="transmembrane region" description="Helical" evidence="6">
    <location>
        <begin position="6"/>
        <end position="29"/>
    </location>
</feature>
<dbReference type="STRING" id="37653.A0A0L8HB60"/>
<dbReference type="Gene3D" id="1.10.1450.10">
    <property type="entry name" value="Tetraspanin"/>
    <property type="match status" value="1"/>
</dbReference>
<evidence type="ECO:0000256" key="3">
    <source>
        <dbReference type="ARBA" id="ARBA00022692"/>
    </source>
</evidence>
<evidence type="ECO:0000256" key="4">
    <source>
        <dbReference type="ARBA" id="ARBA00022989"/>
    </source>
</evidence>
<dbReference type="SUPFAM" id="SSF48652">
    <property type="entry name" value="Tetraspanin"/>
    <property type="match status" value="1"/>
</dbReference>
<comment type="caution">
    <text evidence="6">Lacks conserved residue(s) required for the propagation of feature annotation.</text>
</comment>
<dbReference type="PANTHER" id="PTHR19282">
    <property type="entry name" value="TETRASPANIN"/>
    <property type="match status" value="1"/>
</dbReference>
<dbReference type="AlphaFoldDB" id="A0A0L8HB60"/>
<dbReference type="PANTHER" id="PTHR19282:SF544">
    <property type="entry name" value="TETRASPANIN"/>
    <property type="match status" value="1"/>
</dbReference>
<evidence type="ECO:0000256" key="2">
    <source>
        <dbReference type="ARBA" id="ARBA00006840"/>
    </source>
</evidence>
<dbReference type="InterPro" id="IPR000301">
    <property type="entry name" value="Tetraspanin_animals"/>
</dbReference>
<dbReference type="PRINTS" id="PR00259">
    <property type="entry name" value="TMFOUR"/>
</dbReference>
<dbReference type="OrthoDB" id="10016273at2759"/>
<keyword evidence="5 6" id="KW-0472">Membrane</keyword>
<comment type="subcellular location">
    <subcellularLocation>
        <location evidence="1 6">Membrane</location>
        <topology evidence="1 6">Multi-pass membrane protein</topology>
    </subcellularLocation>
</comment>
<dbReference type="InterPro" id="IPR018499">
    <property type="entry name" value="Tetraspanin/Peripherin"/>
</dbReference>
<feature type="transmembrane region" description="Helical" evidence="6">
    <location>
        <begin position="50"/>
        <end position="75"/>
    </location>
</feature>